<evidence type="ECO:0000256" key="14">
    <source>
        <dbReference type="ARBA" id="ARBA00022844"/>
    </source>
</evidence>
<dbReference type="Gene3D" id="3.30.70.270">
    <property type="match status" value="1"/>
</dbReference>
<dbReference type="GO" id="GO:0003723">
    <property type="term" value="F:RNA binding"/>
    <property type="evidence" value="ECO:0007669"/>
    <property type="project" value="InterPro"/>
</dbReference>
<dbReference type="SUPFAM" id="SSF56672">
    <property type="entry name" value="DNA/RNA polymerases"/>
    <property type="match status" value="1"/>
</dbReference>
<dbReference type="Gene3D" id="2.40.10.10">
    <property type="entry name" value="Trypsin-like serine proteases"/>
    <property type="match status" value="1"/>
</dbReference>
<organism evidence="23">
    <name type="scientific">Rhododendron delavayi secovirus</name>
    <dbReference type="NCBI Taxonomy" id="2936692"/>
    <lineage>
        <taxon>Viruses</taxon>
        <taxon>Riboviria</taxon>
        <taxon>Orthornavirae</taxon>
        <taxon>Pisuviricota</taxon>
        <taxon>Pisoniviricetes</taxon>
        <taxon>Picornavirales</taxon>
        <taxon>Secoviridae</taxon>
        <taxon>Waikavirus</taxon>
        <taxon>Actinidivirus</taxon>
        <taxon>Waikavirus rhododendri</taxon>
    </lineage>
</organism>
<gene>
    <name evidence="23" type="ORF">RdSV_gp1</name>
</gene>
<dbReference type="InterPro" id="IPR014759">
    <property type="entry name" value="Helicase_SF3_ssRNA_vir"/>
</dbReference>
<evidence type="ECO:0000256" key="17">
    <source>
        <dbReference type="SAM" id="Coils"/>
    </source>
</evidence>
<dbReference type="InterPro" id="IPR029053">
    <property type="entry name" value="Viral_coat"/>
</dbReference>
<dbReference type="GO" id="GO:0003724">
    <property type="term" value="F:RNA helicase activity"/>
    <property type="evidence" value="ECO:0007669"/>
    <property type="project" value="InterPro"/>
</dbReference>
<feature type="region of interest" description="Disordered" evidence="18">
    <location>
        <begin position="424"/>
        <end position="493"/>
    </location>
</feature>
<keyword evidence="7 19" id="KW-0812">Transmembrane</keyword>
<evidence type="ECO:0000256" key="10">
    <source>
        <dbReference type="ARBA" id="ARBA00022801"/>
    </source>
</evidence>
<evidence type="ECO:0000259" key="21">
    <source>
        <dbReference type="PROSITE" id="PS51218"/>
    </source>
</evidence>
<sequence>MKTHPTFVSEPTTSTSSVNDTKLALSCAHPHFYNSGRKLLFFTGHLCPICDFLNYWQRVARSRGSFLCDRVLCDLFNDSSFSWSRKLTTWYMNYDSRNSGVVFSIPSISNISHFHGHLAEERPIDFSRTRAEFLKFDSTNYRCPYSKTGCRAGFGDFPGPNESSVGFPYGEGNSSTSWTCACTKCGAQIIMSGPFAGYFLNMILSFGTIYRDPGYGVFKFAVPKFNFVQEISDHTAKFCLRCVPHIFDGQALEQFTEECVMGEEFEPIEYAGEEFRKSITSFENQVDDKTGFNVCTTRGGIHDWLIQSTNWKMSLPLGGGFNAVFDHILICDYVKAKAGHSIRAINMAGIFGFNPRITPLMIHSYAERSTDPEIKRKGPTAYANAFGRRFHISGLTKRRGKRPNIREVETIIDNIKKAETVSEDRVIEKEDSDQERDNRAVQVYREPSVRSDDEEEFDQRQDEEAPYGYEIDQDGQYVPIEDDPDNPYDSFDEQDNYVAQTNTGESEAESIEDEHPQSKLEEVELDPVPFDEEEYFRRGEEMAAKEIADFEESEEGSLHIARSLVSRIGTVIRCGGRLIKGCHRVIDWPVEKFVHLCDESGKFLQGANVSTTMSDGTQVDYWTFISEVWPEFVYEVAKIAEITHEHLEIEKQGFTDLYADLGEFCQGVVEFATAVETNVNAQNDNNRQLVEAINKVALKKNSAACTKCDRLAANFVKLSDRMAELTEIVEGKEDVSREISERYLSSRDVENITKKMIEPLRAIQTDHTKMMDDIAEKIRSLQEALDKMGVSIENIPISDSIRQAAFGRSKTATAFREALEEKEEISGVGNPVVETAIANADQSQSTSVTPSGTISGGEQISILESLTANVQLGVFTWQSSHTSGTVFHTFHLPEAIFQKSSIVKACYELFQYFVCDGIEITVATVSPISQGGILVVAWDPMSSANRRKYTNGFSLSPLDSLWIKAGSNVVGTMFVSYESIQTQLSLAGEEAGTLCLGSIIVWPNCKLIASEGSSDKCQVTVTCKFRNPVFKMRTTHHSFAMKENNTLGNRLSRGYTSQDLTGRPGVIYKGTWKSSATGKLLSLNVHPSIIYGVKGECYPTPLSMVSNLFGFYKGTLVYTFHFGTNIFCTGRLKFLSLGGQHLLTDPTVDQVRDLPGVIYSLNMEENYFEVEVPYSGVTTHQTVRKELVFDAGYQGEDLKTRLHVFIQDGLTSNVGSASEIDYIVLVRAGKDFELTLPRNVNTGLQTLLIPQGYPTSMDVSSRIKFNEGSSHRVLIADFGYLWNETVKKGQVLQFYCSPIMHSNTIILNPLSWLSSMFVRWRGSLIYKLQVSIQDKTKAKRVLIWFKPEPVPGEKKEFQIFSSGESPASGERFLTWDPSVVGDFTFVVEYASRYPNLMLPHSDYDSTMIYEPAFYSGSVKMRYLGDEDLTIKCYIRGGDDLELFDRGPLPKITGASFPLPLPYVDTISRVHDTMSTRNELLSKTVEDIYKAAAAEAEKKKRTERPPPSATAKSFSKQVVWDEPINPDDDRYKNMYKGIEIAEFFGGFSIPSAKDLQKQNAPIHVIKRSRKERKAIKQMKSKCSTLSSKGRKEGLFSVAASWVLPKEKTQALDKINLDTCVENINRINEKENFDKFLKLLEKSETIDFEKMTALIDHMSPAITEIKTNEKLQTGLKTDIPNILEGLGKLTSFGTTMLGYLKTLIKGTFPGYISEMIKEEKYGTAVLCSVLGLLALCMWYRAKDSMSVTMKIVTLVTVIWAPIIGSKVLELGLWLRENFCDKMNASLKDLSMRGIIDTDERNKWCVAGKGRKEFGPTGVTGLLDNFGSLVQPLLYLGLGLTSVVTLGLLPGAKQTTTFTEKFCNFSSKCKNLSGIGSGMKMIHEFCNLFSTKIIGWVNWMMGSKALQEDCAINLLVRFDVPTWVKRVNDLTLEENKFTDINAQDHVNEVRGLYDKAMQIQQALVRVVVPSSLSGVLRDTVSKCRDLLNDTHVCKGLGQTRVDPFHMCFYGLPGVGKSASSSISQRDILDHCGYPVTERSYARNPQDRYWSRYFGQPAVEYDDLGAIIGTGESSDYGELINIKSNKAYPLVMADISEKGAMFRSHFVFSSTNSKMLDDKSNVRNKEAIYRRRDLLVEVKRADNAAMVPGDPTSGLTYTVLDSLTGDVRTTWDKNYYSRPTGFTVRDVDYETFIAFAKDYAKSYIDNQKKLVAALTKNRNDIPETILDTRIVNHGFTDTVISSEDEVEEKIVKSYDFFGTIPIKRGFGVKQMDTSGVSLTEEEKLQGLKQVQEKKRVVDPERDIELSIDGMITCYNNLRCTGSMLYAQFGTIDKVWFGNLETMTSSNFIEQLGAMCTCVQGQPAERWEACGSHMIHEILDCDKLRKIGVKMCVTPSGSIILKNVSGAVEQLPAGYSSFVVLLNAIKLTAGSGKNCPFSEFIMGVKSAMMEASEFQDCEKVEDLKIFDLTQEGRNHNGIKVFEWRDVEVYYPKICGDFDGLYLQDHQHFYFISNEKKPETTSVPKLSLFAKSCMDDLMYGEKKFFLPDLEGSVPEEEMLFFRDTLLEVGILSPEMNLNCNQKEVFQRVKDTYNSGPIYILWLLIAVYRSRKIVRENLKIQAYAKKRAQVELSVEVFEQVQRELTSKVSEPISIALGIGGVLLGLAAFGGVIYGSIKLFSFLFSSGEGTVKSIEEHAFENVDIPVIKDLEKIDAQYVQLAGTIQKEKDEIYDPSTKYLSKDINTGKNWKEPTPKRERERLANARKQSVSFKKSSSRMKENQLKIKELRSKIKALESGEEVLEINGRKEASPLQKTLTQSFRGLVERNGTIDPETYIKMNLTAEDFAERDRARDMNTEWQLRMRQKKQVLDTKPLSRVGHTIGSENIVLHGGDEFAVIPKSVVYTDKHYFLQEVNLVEQERHEALEAQVVGGFHEIMSGEFKQEIGRDTIATAPVIKELHQKDKAVMECIDGVIAKAAAQLYFPQAKSKGNCLRICGSWLLFPAHYLLNVEEGQDMALIFTKHVFKLTFDPTKAILVSGLQDLVMYNCGPKVPLATDIRKHFMTFKDIANYVTGSGYMVFTSFGTTRDKVLIEKLETIRLINPDTRISTILYDMDSDTSHTMLSGLSYPALSMPGFCGSAIMTEQTKCPRKLMGIHVASSGVLAIGYAEIVTQELINDTINRFGEVIQIYPKAEEVIGMIPYGRAECNIVMEPKNLAIVGRLPSKLVPQSVSRTDIIRSPLAGLASPIQSAPAILSPYDERLNRRYVSTEQLKGKVDPLIIAVDKYGAKVKEFPSKLINYVGDHLVMHFSTKENSLKRKQVLTLDEAINGIDDTDFWRGLNMSTSPGWPYVLERGADQEGKRWCFNELESFPSGRPRFEIDYEPLERKLSERLDCAKNGMRYPTLTVECPKDERRKLSKIYVEVSTRSFTNLPLDLNILFRMYFQDFTVMIMEQRSKSFSKVGINPDSPEWTHLFHQLREVGEKGFAGDYAKFDGIGPPEIYWSITDVINKWYDDGEENARVRHVLLSEAYDRFSLVRDCVVKINQGLPSGFPMTVIFNCMVNYYFLGMSWVEIMGNSRCFDKASLEDFDRHTRIAVYGDDNVVGVRSEALEFYNLRSVAHNLSKYGITYTDAAKNPIEKSEPYILLEKATFLKRAFSKVNNSGMIFCAPLEPTSITEQVNWIRKSPDIWEAMKQNLHNALYEASLHGKAVYDEFRERVNSALKHVGREVLRRPMSTRELDFGKIMMLFLVAMM</sequence>
<dbReference type="PROSITE" id="PS50507">
    <property type="entry name" value="RDRP_SSRNA_POS"/>
    <property type="match status" value="1"/>
</dbReference>
<evidence type="ECO:0000256" key="11">
    <source>
        <dbReference type="ARBA" id="ARBA00022806"/>
    </source>
</evidence>
<keyword evidence="16 19" id="KW-1133">Transmembrane helix</keyword>
<dbReference type="Pfam" id="PF00910">
    <property type="entry name" value="RNA_helicase"/>
    <property type="match status" value="1"/>
</dbReference>
<dbReference type="GO" id="GO:0006508">
    <property type="term" value="P:proteolysis"/>
    <property type="evidence" value="ECO:0007669"/>
    <property type="project" value="UniProtKB-KW"/>
</dbReference>
<dbReference type="GO" id="GO:0005524">
    <property type="term" value="F:ATP binding"/>
    <property type="evidence" value="ECO:0007669"/>
    <property type="project" value="UniProtKB-KW"/>
</dbReference>
<dbReference type="InterPro" id="IPR043504">
    <property type="entry name" value="Peptidase_S1_PA_chymotrypsin"/>
</dbReference>
<feature type="domain" description="RdRp catalytic" evidence="20">
    <location>
        <begin position="3475"/>
        <end position="3606"/>
    </location>
</feature>
<evidence type="ECO:0000256" key="9">
    <source>
        <dbReference type="ARBA" id="ARBA00022741"/>
    </source>
</evidence>
<keyword evidence="12" id="KW-0788">Thiol protease</keyword>
<keyword evidence="19" id="KW-0472">Membrane</keyword>
<dbReference type="GO" id="GO:0004197">
    <property type="term" value="F:cysteine-type endopeptidase activity"/>
    <property type="evidence" value="ECO:0007669"/>
    <property type="project" value="InterPro"/>
</dbReference>
<dbReference type="Gene3D" id="1.20.960.20">
    <property type="match status" value="1"/>
</dbReference>
<dbReference type="Pfam" id="PF12264">
    <property type="entry name" value="Waikav_capsid_1"/>
    <property type="match status" value="1"/>
</dbReference>
<keyword evidence="14" id="KW-0946">Virion</keyword>
<feature type="transmembrane region" description="Helical" evidence="19">
    <location>
        <begin position="1749"/>
        <end position="1772"/>
    </location>
</feature>
<dbReference type="InterPro" id="IPR043502">
    <property type="entry name" value="DNA/RNA_pol_sf"/>
</dbReference>
<dbReference type="GO" id="GO:0039694">
    <property type="term" value="P:viral RNA genome replication"/>
    <property type="evidence" value="ECO:0007669"/>
    <property type="project" value="InterPro"/>
</dbReference>
<evidence type="ECO:0000256" key="15">
    <source>
        <dbReference type="ARBA" id="ARBA00022953"/>
    </source>
</evidence>
<keyword evidence="3" id="KW-0696">RNA-directed RNA polymerase</keyword>
<dbReference type="GO" id="GO:0019028">
    <property type="term" value="C:viral capsid"/>
    <property type="evidence" value="ECO:0007669"/>
    <property type="project" value="UniProtKB-KW"/>
</dbReference>
<dbReference type="Pfam" id="PF00680">
    <property type="entry name" value="RdRP_1"/>
    <property type="match status" value="1"/>
</dbReference>
<keyword evidence="6" id="KW-0808">Transferase</keyword>
<dbReference type="GO" id="GO:0003968">
    <property type="term" value="F:RNA-directed RNA polymerase activity"/>
    <property type="evidence" value="ECO:0007669"/>
    <property type="project" value="UniProtKB-KW"/>
</dbReference>
<keyword evidence="17" id="KW-0175">Coiled coil</keyword>
<keyword evidence="8" id="KW-0548">Nucleotidyltransferase</keyword>
<keyword evidence="9" id="KW-0547">Nucleotide-binding</keyword>
<dbReference type="EMBL" id="BK061334">
    <property type="protein sequence ID" value="DAZ91080.1"/>
    <property type="molecule type" value="Genomic_RNA"/>
</dbReference>
<feature type="region of interest" description="Disordered" evidence="18">
    <location>
        <begin position="1494"/>
        <end position="1513"/>
    </location>
</feature>
<dbReference type="SUPFAM" id="SSF88633">
    <property type="entry name" value="Positive stranded ssRNA viruses"/>
    <property type="match status" value="3"/>
</dbReference>
<feature type="domain" description="SF3 helicase" evidence="21">
    <location>
        <begin position="1981"/>
        <end position="2149"/>
    </location>
</feature>
<keyword evidence="10" id="KW-0378">Hydrolase</keyword>
<feature type="domain" description="Peptidase C3" evidence="22">
    <location>
        <begin position="2956"/>
        <end position="3168"/>
    </location>
</feature>
<keyword evidence="13" id="KW-0067">ATP-binding</keyword>
<reference evidence="23" key="1">
    <citation type="journal article" date="2022" name="Virus Genes">
        <title>Analysis of public domain plant transcriptomes expands the phylogenetic diversity of the family Secoviridae.</title>
        <authorList>
            <person name="Sidharthan V.K."/>
            <person name="Rajeswari V."/>
            <person name="Baranwal V.K."/>
        </authorList>
    </citation>
    <scope>NUCLEOTIDE SEQUENCE</scope>
    <source>
        <strain evidence="23">Kun Ming</strain>
    </source>
</reference>
<feature type="transmembrane region" description="Helical" evidence="19">
    <location>
        <begin position="1719"/>
        <end position="1737"/>
    </location>
</feature>
<evidence type="ECO:0000256" key="3">
    <source>
        <dbReference type="ARBA" id="ARBA00022484"/>
    </source>
</evidence>
<dbReference type="InterPro" id="IPR024379">
    <property type="entry name" value="Waikavirus_capsid-1"/>
</dbReference>
<dbReference type="PROSITE" id="PS51874">
    <property type="entry name" value="PCV_3C_PRO"/>
    <property type="match status" value="1"/>
</dbReference>
<name>A0A9N6YK68_9SECO</name>
<dbReference type="PROSITE" id="PS51218">
    <property type="entry name" value="SF3_HELICASE_2"/>
    <property type="match status" value="1"/>
</dbReference>
<dbReference type="Pfam" id="PF12381">
    <property type="entry name" value="Peptidase_C3G"/>
    <property type="match status" value="1"/>
</dbReference>
<dbReference type="SUPFAM" id="SSF50494">
    <property type="entry name" value="Trypsin-like serine proteases"/>
    <property type="match status" value="1"/>
</dbReference>
<keyword evidence="5" id="KW-0645">Protease</keyword>
<keyword evidence="4" id="KW-0167">Capsid protein</keyword>
<keyword evidence="11" id="KW-0347">Helicase</keyword>
<evidence type="ECO:0000313" key="23">
    <source>
        <dbReference type="EMBL" id="DAZ91080.1"/>
    </source>
</evidence>
<evidence type="ECO:0000256" key="2">
    <source>
        <dbReference type="ARBA" id="ARBA00020107"/>
    </source>
</evidence>
<evidence type="ECO:0000256" key="12">
    <source>
        <dbReference type="ARBA" id="ARBA00022807"/>
    </source>
</evidence>
<accession>A0A9N6YK68</accession>
<proteinExistence type="predicted"/>
<dbReference type="InterPro" id="IPR033703">
    <property type="entry name" value="Rhv-like"/>
</dbReference>
<feature type="compositionally biased region" description="Acidic residues" evidence="18">
    <location>
        <begin position="480"/>
        <end position="493"/>
    </location>
</feature>
<feature type="transmembrane region" description="Helical" evidence="19">
    <location>
        <begin position="2645"/>
        <end position="2669"/>
    </location>
</feature>
<evidence type="ECO:0000256" key="6">
    <source>
        <dbReference type="ARBA" id="ARBA00022679"/>
    </source>
</evidence>
<feature type="transmembrane region" description="Helical" evidence="19">
    <location>
        <begin position="2585"/>
        <end position="2602"/>
    </location>
</feature>
<evidence type="ECO:0000259" key="22">
    <source>
        <dbReference type="PROSITE" id="PS51874"/>
    </source>
</evidence>
<evidence type="ECO:0000256" key="4">
    <source>
        <dbReference type="ARBA" id="ARBA00022561"/>
    </source>
</evidence>
<evidence type="ECO:0000256" key="5">
    <source>
        <dbReference type="ARBA" id="ARBA00022670"/>
    </source>
</evidence>
<feature type="compositionally biased region" description="Basic and acidic residues" evidence="18">
    <location>
        <begin position="424"/>
        <end position="439"/>
    </location>
</feature>
<dbReference type="InterPro" id="IPR009003">
    <property type="entry name" value="Peptidase_S1_PA"/>
</dbReference>
<dbReference type="InterPro" id="IPR043128">
    <property type="entry name" value="Rev_trsase/Diguanyl_cyclase"/>
</dbReference>
<evidence type="ECO:0000256" key="18">
    <source>
        <dbReference type="SAM" id="MobiDB-lite"/>
    </source>
</evidence>
<dbReference type="GO" id="GO:0006351">
    <property type="term" value="P:DNA-templated transcription"/>
    <property type="evidence" value="ECO:0007669"/>
    <property type="project" value="InterPro"/>
</dbReference>
<dbReference type="Gene3D" id="2.60.120.20">
    <property type="match status" value="3"/>
</dbReference>
<comment type="subcellular location">
    <subcellularLocation>
        <location evidence="1">Virion</location>
    </subcellularLocation>
</comment>
<dbReference type="InterPro" id="IPR024387">
    <property type="entry name" value="Pept_C3G_Picornavir"/>
</dbReference>
<dbReference type="InterPro" id="IPR000605">
    <property type="entry name" value="Helicase_SF3_ssDNA/RNA_vir"/>
</dbReference>
<evidence type="ECO:0000256" key="16">
    <source>
        <dbReference type="ARBA" id="ARBA00022989"/>
    </source>
</evidence>
<keyword evidence="15" id="KW-0693">Viral RNA replication</keyword>
<evidence type="ECO:0000256" key="1">
    <source>
        <dbReference type="ARBA" id="ARBA00004328"/>
    </source>
</evidence>
<evidence type="ECO:0000259" key="20">
    <source>
        <dbReference type="PROSITE" id="PS50507"/>
    </source>
</evidence>
<evidence type="ECO:0000256" key="13">
    <source>
        <dbReference type="ARBA" id="ARBA00022840"/>
    </source>
</evidence>
<dbReference type="InterPro" id="IPR044067">
    <property type="entry name" value="PCV_3C_PRO"/>
</dbReference>
<feature type="coiled-coil region" evidence="17">
    <location>
        <begin position="2770"/>
        <end position="2797"/>
    </location>
</feature>
<evidence type="ECO:0000256" key="7">
    <source>
        <dbReference type="ARBA" id="ARBA00022692"/>
    </source>
</evidence>
<dbReference type="InterPro" id="IPR007094">
    <property type="entry name" value="RNA-dir_pol_PSvirus"/>
</dbReference>
<dbReference type="CDD" id="cd23169">
    <property type="entry name" value="ps-ssRNAv-Picornavirales"/>
    <property type="match status" value="1"/>
</dbReference>
<evidence type="ECO:0000256" key="8">
    <source>
        <dbReference type="ARBA" id="ARBA00022695"/>
    </source>
</evidence>
<evidence type="ECO:0000256" key="19">
    <source>
        <dbReference type="SAM" id="Phobius"/>
    </source>
</evidence>
<feature type="compositionally biased region" description="Basic and acidic residues" evidence="18">
    <location>
        <begin position="1494"/>
        <end position="1503"/>
    </location>
</feature>
<dbReference type="InterPro" id="IPR001205">
    <property type="entry name" value="RNA-dir_pol_C"/>
</dbReference>
<protein>
    <recommendedName>
        <fullName evidence="2">Genome polyprotein</fullName>
    </recommendedName>
</protein>
<dbReference type="CDD" id="cd00205">
    <property type="entry name" value="rhv_like"/>
    <property type="match status" value="1"/>
</dbReference>